<dbReference type="PROSITE" id="PS00122">
    <property type="entry name" value="CARBOXYLESTERASE_B_1"/>
    <property type="match status" value="1"/>
</dbReference>
<dbReference type="Proteomes" id="UP000001307">
    <property type="component" value="Unassembled WGS sequence"/>
</dbReference>
<keyword evidence="2 3" id="KW-0378">Hydrolase</keyword>
<dbReference type="InterPro" id="IPR029058">
    <property type="entry name" value="AB_hydrolase_fold"/>
</dbReference>
<evidence type="ECO:0000256" key="2">
    <source>
        <dbReference type="ARBA" id="ARBA00022801"/>
    </source>
</evidence>
<reference evidence="5" key="1">
    <citation type="journal article" date="2010" name="Science">
        <title>Plasticity of animal genome architecture unmasked by rapid evolution of a pelagic tunicate.</title>
        <authorList>
            <person name="Denoeud F."/>
            <person name="Henriet S."/>
            <person name="Mungpakdee S."/>
            <person name="Aury J.M."/>
            <person name="Da Silva C."/>
            <person name="Brinkmann H."/>
            <person name="Mikhaleva J."/>
            <person name="Olsen L.C."/>
            <person name="Jubin C."/>
            <person name="Canestro C."/>
            <person name="Bouquet J.M."/>
            <person name="Danks G."/>
            <person name="Poulain J."/>
            <person name="Campsteijn C."/>
            <person name="Adamski M."/>
            <person name="Cross I."/>
            <person name="Yadetie F."/>
            <person name="Muffato M."/>
            <person name="Louis A."/>
            <person name="Butcher S."/>
            <person name="Tsagkogeorga G."/>
            <person name="Konrad A."/>
            <person name="Singh S."/>
            <person name="Jensen M.F."/>
            <person name="Cong E.H."/>
            <person name="Eikeseth-Otteraa H."/>
            <person name="Noel B."/>
            <person name="Anthouard V."/>
            <person name="Porcel B.M."/>
            <person name="Kachouri-Lafond R."/>
            <person name="Nishino A."/>
            <person name="Ugolini M."/>
            <person name="Chourrout P."/>
            <person name="Nishida H."/>
            <person name="Aasland R."/>
            <person name="Huzurbazar S."/>
            <person name="Westhof E."/>
            <person name="Delsuc F."/>
            <person name="Lehrach H."/>
            <person name="Reinhardt R."/>
            <person name="Weissenbach J."/>
            <person name="Roy S.W."/>
            <person name="Artiguenave F."/>
            <person name="Postlethwait J.H."/>
            <person name="Manak J.R."/>
            <person name="Thompson E.M."/>
            <person name="Jaillon O."/>
            <person name="Du Pasquier L."/>
            <person name="Boudinot P."/>
            <person name="Liberles D.A."/>
            <person name="Volff J.N."/>
            <person name="Philippe H."/>
            <person name="Lenhard B."/>
            <person name="Roest Crollius H."/>
            <person name="Wincker P."/>
            <person name="Chourrout D."/>
        </authorList>
    </citation>
    <scope>NUCLEOTIDE SEQUENCE [LARGE SCALE GENOMIC DNA]</scope>
</reference>
<protein>
    <recommendedName>
        <fullName evidence="3">Carboxylic ester hydrolase</fullName>
        <ecNumber evidence="3">3.1.1.-</ecNumber>
    </recommendedName>
</protein>
<accession>E4XQM3</accession>
<proteinExistence type="inferred from homology"/>
<evidence type="ECO:0000313" key="5">
    <source>
        <dbReference type="EMBL" id="CBY12109.1"/>
    </source>
</evidence>
<dbReference type="InterPro" id="IPR019826">
    <property type="entry name" value="Carboxylesterase_B_AS"/>
</dbReference>
<sequence length="425" mass="47717">MFSIQYRVGPYGFMYNHDSNEEHKGNWGLLDQQMALKWVQEFGGEFGGDINEVTIGGCSAGGASIWWHLNMPSSWPYFHRAITTGIGVSGSNNGTAAIEVNRMYNNYVGEQLGCEDIACLRTKTPEELNPLFIAAPTMFYLPGQFHDAMYAPIVDGVLTSKTNLESLYAGEIRPNTPISWNYNRDDVWNLLTGEFANSVVRVEELADTLDELTALQTSSGFEIPSDYTDQMFRYVYGEDFYSTYIESVFSCPNGENGEIVDCKPAMNAFSNARSWSCNTQYGLSGAPLTDPNIGPIYPMELQDEDCVADENGDNTRVCHCHDKSVVFGNKKIYDGLSQKERDYRIASREYWGQFIREGTFPNGLLGEMKNIKQLNGMLNLLDEDGIVHGHAYEQECIALNALGDEIGHMTMYQNGYYHTYDQGKL</sequence>
<dbReference type="InterPro" id="IPR002018">
    <property type="entry name" value="CarbesteraseB"/>
</dbReference>
<dbReference type="AlphaFoldDB" id="E4XQM3"/>
<evidence type="ECO:0000313" key="6">
    <source>
        <dbReference type="Proteomes" id="UP000001307"/>
    </source>
</evidence>
<organism evidence="5">
    <name type="scientific">Oikopleura dioica</name>
    <name type="common">Tunicate</name>
    <dbReference type="NCBI Taxonomy" id="34765"/>
    <lineage>
        <taxon>Eukaryota</taxon>
        <taxon>Metazoa</taxon>
        <taxon>Chordata</taxon>
        <taxon>Tunicata</taxon>
        <taxon>Appendicularia</taxon>
        <taxon>Copelata</taxon>
        <taxon>Oikopleuridae</taxon>
        <taxon>Oikopleura</taxon>
    </lineage>
</organism>
<evidence type="ECO:0000256" key="3">
    <source>
        <dbReference type="RuleBase" id="RU361235"/>
    </source>
</evidence>
<dbReference type="PANTHER" id="PTHR11559">
    <property type="entry name" value="CARBOXYLESTERASE"/>
    <property type="match status" value="1"/>
</dbReference>
<dbReference type="Gene3D" id="3.40.50.1820">
    <property type="entry name" value="alpha/beta hydrolase"/>
    <property type="match status" value="1"/>
</dbReference>
<evidence type="ECO:0000259" key="4">
    <source>
        <dbReference type="Pfam" id="PF00135"/>
    </source>
</evidence>
<dbReference type="GO" id="GO:0016787">
    <property type="term" value="F:hydrolase activity"/>
    <property type="evidence" value="ECO:0007669"/>
    <property type="project" value="UniProtKB-KW"/>
</dbReference>
<dbReference type="InParanoid" id="E4XQM3"/>
<dbReference type="EMBL" id="FN653106">
    <property type="protein sequence ID" value="CBY12109.1"/>
    <property type="molecule type" value="Genomic_DNA"/>
</dbReference>
<dbReference type="Pfam" id="PF00135">
    <property type="entry name" value="COesterase"/>
    <property type="match status" value="1"/>
</dbReference>
<dbReference type="EC" id="3.1.1.-" evidence="3"/>
<comment type="similarity">
    <text evidence="1 3">Belongs to the type-B carboxylesterase/lipase family.</text>
</comment>
<dbReference type="OrthoDB" id="3200163at2759"/>
<feature type="domain" description="Carboxylesterase type B" evidence="4">
    <location>
        <begin position="3"/>
        <end position="363"/>
    </location>
</feature>
<dbReference type="InterPro" id="IPR050309">
    <property type="entry name" value="Type-B_Carboxylest/Lipase"/>
</dbReference>
<evidence type="ECO:0000256" key="1">
    <source>
        <dbReference type="ARBA" id="ARBA00005964"/>
    </source>
</evidence>
<gene>
    <name evidence="5" type="ORF">GSOID_T00017976001</name>
</gene>
<dbReference type="SUPFAM" id="SSF53474">
    <property type="entry name" value="alpha/beta-Hydrolases"/>
    <property type="match status" value="1"/>
</dbReference>
<name>E4XQM3_OIKDI</name>
<keyword evidence="6" id="KW-1185">Reference proteome</keyword>